<dbReference type="EMBL" id="CR382133">
    <property type="protein sequence ID" value="CAG84522.2"/>
    <property type="molecule type" value="Genomic_DNA"/>
</dbReference>
<feature type="repeat" description="Solcar" evidence="10">
    <location>
        <begin position="13"/>
        <end position="129"/>
    </location>
</feature>
<comment type="similarity">
    <text evidence="3 11">Belongs to the mitochondrial carrier (TC 2.A.29) family.</text>
</comment>
<dbReference type="GO" id="GO:0005739">
    <property type="term" value="C:mitochondrion"/>
    <property type="evidence" value="ECO:0007669"/>
    <property type="project" value="EnsemblFungi"/>
</dbReference>
<dbReference type="GO" id="GO:0016020">
    <property type="term" value="C:membrane"/>
    <property type="evidence" value="ECO:0007669"/>
    <property type="project" value="UniProtKB-SubCell"/>
</dbReference>
<dbReference type="VEuPathDB" id="FungiDB:DEHA2A05610g"/>
<evidence type="ECO:0000256" key="1">
    <source>
        <dbReference type="ARBA" id="ARBA00002238"/>
    </source>
</evidence>
<comment type="function">
    <text evidence="1">Mitochondrial transporter that mediates uptake of thiamine pyrophosphate (ThPP) into mitochondria.</text>
</comment>
<dbReference type="RefSeq" id="XP_456566.2">
    <property type="nucleotide sequence ID" value="XM_456566.2"/>
</dbReference>
<comment type="subcellular location">
    <subcellularLocation>
        <location evidence="2">Membrane</location>
        <topology evidence="2">Multi-pass membrane protein</topology>
    </subcellularLocation>
</comment>
<evidence type="ECO:0000256" key="7">
    <source>
        <dbReference type="ARBA" id="ARBA00022737"/>
    </source>
</evidence>
<dbReference type="InParanoid" id="Q6BZ03"/>
<gene>
    <name evidence="12" type="ordered locus">DEHA2A05610g</name>
</gene>
<dbReference type="HOGENOM" id="CLU_015166_6_4_1"/>
<feature type="repeat" description="Solcar" evidence="10">
    <location>
        <begin position="134"/>
        <end position="221"/>
    </location>
</feature>
<dbReference type="InterPro" id="IPR044712">
    <property type="entry name" value="SLC25A32-like"/>
</dbReference>
<feature type="repeat" description="Solcar" evidence="10">
    <location>
        <begin position="233"/>
        <end position="318"/>
    </location>
</feature>
<evidence type="ECO:0000313" key="12">
    <source>
        <dbReference type="EMBL" id="CAG84522.2"/>
    </source>
</evidence>
<evidence type="ECO:0000256" key="5">
    <source>
        <dbReference type="ARBA" id="ARBA00022448"/>
    </source>
</evidence>
<dbReference type="InterPro" id="IPR018108">
    <property type="entry name" value="MCP_transmembrane"/>
</dbReference>
<dbReference type="KEGG" id="dha:DEHA2A05610g"/>
<dbReference type="STRING" id="284592.Q6BZ03"/>
<dbReference type="FunCoup" id="Q6BZ03">
    <property type="interactions" value="108"/>
</dbReference>
<dbReference type="InterPro" id="IPR023395">
    <property type="entry name" value="MCP_dom_sf"/>
</dbReference>
<name>Q6BZ03_DEBHA</name>
<dbReference type="PANTHER" id="PTHR45683">
    <property type="entry name" value="MITOCHONDRIAL NICOTINAMIDE ADENINE DINUCLEOTIDE TRANSPORTER 1-RELATED-RELATED"/>
    <property type="match status" value="1"/>
</dbReference>
<evidence type="ECO:0000256" key="3">
    <source>
        <dbReference type="ARBA" id="ARBA00006375"/>
    </source>
</evidence>
<keyword evidence="7" id="KW-0677">Repeat</keyword>
<keyword evidence="9 10" id="KW-0472">Membrane</keyword>
<dbReference type="PROSITE" id="PS50920">
    <property type="entry name" value="SOLCAR"/>
    <property type="match status" value="3"/>
</dbReference>
<dbReference type="AlphaFoldDB" id="Q6BZ03"/>
<dbReference type="SUPFAM" id="SSF103506">
    <property type="entry name" value="Mitochondrial carrier"/>
    <property type="match status" value="1"/>
</dbReference>
<dbReference type="GO" id="GO:0015230">
    <property type="term" value="F:FAD transmembrane transporter activity"/>
    <property type="evidence" value="ECO:0007669"/>
    <property type="project" value="EnsemblFungi"/>
</dbReference>
<dbReference type="Gene3D" id="1.50.40.10">
    <property type="entry name" value="Mitochondrial carrier domain"/>
    <property type="match status" value="2"/>
</dbReference>
<dbReference type="Proteomes" id="UP000000599">
    <property type="component" value="Chromosome A"/>
</dbReference>
<dbReference type="eggNOG" id="KOG0764">
    <property type="taxonomic scope" value="Eukaryota"/>
</dbReference>
<evidence type="ECO:0000313" key="13">
    <source>
        <dbReference type="Proteomes" id="UP000000599"/>
    </source>
</evidence>
<proteinExistence type="inferred from homology"/>
<reference evidence="12 13" key="1">
    <citation type="journal article" date="2004" name="Nature">
        <title>Genome evolution in yeasts.</title>
        <authorList>
            <consortium name="Genolevures"/>
            <person name="Dujon B."/>
            <person name="Sherman D."/>
            <person name="Fischer G."/>
            <person name="Durrens P."/>
            <person name="Casaregola S."/>
            <person name="Lafontaine I."/>
            <person name="de Montigny J."/>
            <person name="Marck C."/>
            <person name="Neuveglise C."/>
            <person name="Talla E."/>
            <person name="Goffard N."/>
            <person name="Frangeul L."/>
            <person name="Aigle M."/>
            <person name="Anthouard V."/>
            <person name="Babour A."/>
            <person name="Barbe V."/>
            <person name="Barnay S."/>
            <person name="Blanchin S."/>
            <person name="Beckerich J.M."/>
            <person name="Beyne E."/>
            <person name="Bleykasten C."/>
            <person name="Boisrame A."/>
            <person name="Boyer J."/>
            <person name="Cattolico L."/>
            <person name="Confanioleri F."/>
            <person name="de Daruvar A."/>
            <person name="Despons L."/>
            <person name="Fabre E."/>
            <person name="Fairhead C."/>
            <person name="Ferry-Dumazet H."/>
            <person name="Groppi A."/>
            <person name="Hantraye F."/>
            <person name="Hennequin C."/>
            <person name="Jauniaux N."/>
            <person name="Joyet P."/>
            <person name="Kachouri R."/>
            <person name="Kerrest A."/>
            <person name="Koszul R."/>
            <person name="Lemaire M."/>
            <person name="Lesur I."/>
            <person name="Ma L."/>
            <person name="Muller H."/>
            <person name="Nicaud J.M."/>
            <person name="Nikolski M."/>
            <person name="Oztas S."/>
            <person name="Ozier-Kalogeropoulos O."/>
            <person name="Pellenz S."/>
            <person name="Potier S."/>
            <person name="Richard G.F."/>
            <person name="Straub M.L."/>
            <person name="Suleau A."/>
            <person name="Swennene D."/>
            <person name="Tekaia F."/>
            <person name="Wesolowski-Louvel M."/>
            <person name="Westhof E."/>
            <person name="Wirth B."/>
            <person name="Zeniou-Meyer M."/>
            <person name="Zivanovic I."/>
            <person name="Bolotin-Fukuhara M."/>
            <person name="Thierry A."/>
            <person name="Bouchier C."/>
            <person name="Caudron B."/>
            <person name="Scarpelli C."/>
            <person name="Gaillardin C."/>
            <person name="Weissenbach J."/>
            <person name="Wincker P."/>
            <person name="Souciet J.L."/>
        </authorList>
    </citation>
    <scope>NUCLEOTIDE SEQUENCE [LARGE SCALE GENOMIC DNA]</scope>
    <source>
        <strain evidence="13">ATCC 36239 / CBS 767 / BCRC 21394 / JCM 1990 / NBRC 0083 / IGC 2968</strain>
    </source>
</reference>
<dbReference type="GeneID" id="2899907"/>
<dbReference type="Pfam" id="PF00153">
    <property type="entry name" value="Mito_carr"/>
    <property type="match status" value="3"/>
</dbReference>
<protein>
    <recommendedName>
        <fullName evidence="4">Mitochondrial thiamine pyrophosphate carrier 1</fullName>
    </recommendedName>
</protein>
<keyword evidence="8" id="KW-1133">Transmembrane helix</keyword>
<keyword evidence="13" id="KW-1185">Reference proteome</keyword>
<evidence type="ECO:0000256" key="11">
    <source>
        <dbReference type="RuleBase" id="RU000488"/>
    </source>
</evidence>
<dbReference type="OrthoDB" id="428293at2759"/>
<accession>Q6BZ03</accession>
<evidence type="ECO:0000256" key="4">
    <source>
        <dbReference type="ARBA" id="ARBA00021935"/>
    </source>
</evidence>
<evidence type="ECO:0000256" key="2">
    <source>
        <dbReference type="ARBA" id="ARBA00004141"/>
    </source>
</evidence>
<keyword evidence="6 10" id="KW-0812">Transmembrane</keyword>
<keyword evidence="5 11" id="KW-0813">Transport</keyword>
<evidence type="ECO:0000256" key="10">
    <source>
        <dbReference type="PROSITE-ProRule" id="PRU00282"/>
    </source>
</evidence>
<evidence type="ECO:0000256" key="8">
    <source>
        <dbReference type="ARBA" id="ARBA00022989"/>
    </source>
</evidence>
<evidence type="ECO:0000256" key="6">
    <source>
        <dbReference type="ARBA" id="ARBA00022692"/>
    </source>
</evidence>
<organism evidence="12 13">
    <name type="scientific">Debaryomyces hansenii (strain ATCC 36239 / CBS 767 / BCRC 21394 / JCM 1990 / NBRC 0083 / IGC 2968)</name>
    <name type="common">Yeast</name>
    <name type="synonym">Torulaspora hansenii</name>
    <dbReference type="NCBI Taxonomy" id="284592"/>
    <lineage>
        <taxon>Eukaryota</taxon>
        <taxon>Fungi</taxon>
        <taxon>Dikarya</taxon>
        <taxon>Ascomycota</taxon>
        <taxon>Saccharomycotina</taxon>
        <taxon>Pichiomycetes</taxon>
        <taxon>Debaryomycetaceae</taxon>
        <taxon>Debaryomyces</taxon>
    </lineage>
</organism>
<sequence>MAVEQASNGTMFSRRQVEIISGLVAGFSTTIVMHPLDLIKIRLQLSPEINTKRFKSLIDVISKINTSATTDFHQYKQAHHSSGIKSAILGRYKLPHTVLQYYRGIGPNIGGNIVGWSLYFTLYAEFKRLIDFSSPTANYFTSSTAAGVTTGLLTNPIWVLKTRILGTTRSDTGAYRSVTDGVKNMLQKEGIRSFWKGTIPGLFSVFQASLQFTFYDHFKQYQLSKKSSTTDTLSTGEYIASSAASKILSTIIAYPSQVIKSRLQNSTTEYKSVISTCKDVWHNEGHWRGFYKGVGTNMLRVVPATCITFVSYETAKDILSHM</sequence>
<evidence type="ECO:0000256" key="9">
    <source>
        <dbReference type="ARBA" id="ARBA00023136"/>
    </source>
</evidence>
<dbReference type="OMA" id="TTVWKHE"/>